<keyword evidence="5" id="KW-0653">Protein transport</keyword>
<keyword evidence="4" id="KW-0509">mRNA transport</keyword>
<dbReference type="Proteomes" id="UP000237438">
    <property type="component" value="Unassembled WGS sequence"/>
</dbReference>
<evidence type="ECO:0000256" key="11">
    <source>
        <dbReference type="SAM" id="MobiDB-lite"/>
    </source>
</evidence>
<evidence type="ECO:0000256" key="8">
    <source>
        <dbReference type="ARBA" id="ARBA00023242"/>
    </source>
</evidence>
<feature type="region of interest" description="Disordered" evidence="11">
    <location>
        <begin position="101"/>
        <end position="129"/>
    </location>
</feature>
<evidence type="ECO:0000256" key="5">
    <source>
        <dbReference type="ARBA" id="ARBA00022927"/>
    </source>
</evidence>
<dbReference type="PANTHER" id="PTHR12960">
    <property type="entry name" value="GLE-1-RELATED"/>
    <property type="match status" value="1"/>
</dbReference>
<reference evidence="12 13" key="1">
    <citation type="submission" date="2017-10" db="EMBL/GenBank/DDBJ databases">
        <title>Development of genomic resources for the powdery mildew, Erysiphe pulchra.</title>
        <authorList>
            <person name="Wadl P.A."/>
            <person name="Mack B.M."/>
            <person name="Moore G."/>
            <person name="Beltz S.B."/>
        </authorList>
    </citation>
    <scope>NUCLEOTIDE SEQUENCE [LARGE SCALE GENOMIC DNA]</scope>
    <source>
        <strain evidence="12">Cflorida</strain>
    </source>
</reference>
<dbReference type="GO" id="GO:0016973">
    <property type="term" value="P:poly(A)+ mRNA export from nucleus"/>
    <property type="evidence" value="ECO:0007669"/>
    <property type="project" value="InterPro"/>
</dbReference>
<sequence>MSDAFSKNMNISPNYGDNIQFQFTGTRNASSVVHELSTSFTFRNSEDLHNILLSAAQTEHERVRENALRLLEREKARYDQENFRNKTRIAEERIRIENIEAKKKEQDSKDEARQAPKFTPSVPTLPLDKNNLPLSTSPSVPIIQQHPLPVRPISSLSHQNLPSVAFSIPQNVDPKLIASQSSSPLTTTSICNFPNQSTVASTNLLCLKSNLLSSQLTQPNNDTSSTIPRALSTPLFSKVPSACNEFISGESIKSKDTAVVETNRNHNFTAATSDSSLIYNQQFLKQSFGPDRIDRYKEIHKNMKNLRKRIECQNEKPTNFKTSCKKSRREITKALGQLIVDARNTTIVDKVIRQLRDSLQDKTEVIDASMFILKNRRAISAAYLNEDGVDMNGDKLPVAFIYLVGAFCKAICAQLVSEAALKPLAASPIGILAARVFSDPRLYWRGDSLIDILISKIFMVCPVLFGVHGDESTQEGRLRIGWRRMNGKFISEQAHYDRMSGIAAGYAAISLRDFSKTRWKNPYPPTNYWLTLSAIVNTSSKEVSSTQYVVLKSLIEHSFSRFITFYGDMAIAALQAALVEFPKRASRESASVGSLRTLRATLQKDYGLILR</sequence>
<dbReference type="Pfam" id="PF07817">
    <property type="entry name" value="GLE1"/>
    <property type="match status" value="1"/>
</dbReference>
<comment type="subcellular location">
    <subcellularLocation>
        <location evidence="1">Nucleus</location>
        <location evidence="1">Nuclear pore complex</location>
    </subcellularLocation>
</comment>
<keyword evidence="8" id="KW-0539">Nucleus</keyword>
<dbReference type="OrthoDB" id="420884at2759"/>
<evidence type="ECO:0000313" key="13">
    <source>
        <dbReference type="Proteomes" id="UP000237438"/>
    </source>
</evidence>
<keyword evidence="13" id="KW-1185">Reference proteome</keyword>
<dbReference type="PANTHER" id="PTHR12960:SF0">
    <property type="entry name" value="MRNA EXPORT FACTOR GLE1"/>
    <property type="match status" value="1"/>
</dbReference>
<dbReference type="GO" id="GO:0005737">
    <property type="term" value="C:cytoplasm"/>
    <property type="evidence" value="ECO:0007669"/>
    <property type="project" value="TreeGrafter"/>
</dbReference>
<protein>
    <recommendedName>
        <fullName evidence="9">mRNA export factor GLE1</fullName>
    </recommendedName>
    <alternativeName>
        <fullName evidence="10">Nucleoporin GLE1</fullName>
    </alternativeName>
</protein>
<dbReference type="GO" id="GO:0015031">
    <property type="term" value="P:protein transport"/>
    <property type="evidence" value="ECO:0007669"/>
    <property type="project" value="UniProtKB-KW"/>
</dbReference>
<dbReference type="STRING" id="225359.A0A2S4Q124"/>
<evidence type="ECO:0000256" key="2">
    <source>
        <dbReference type="ARBA" id="ARBA00011056"/>
    </source>
</evidence>
<evidence type="ECO:0000256" key="9">
    <source>
        <dbReference type="ARBA" id="ARBA00026227"/>
    </source>
</evidence>
<dbReference type="Gene3D" id="1.25.40.510">
    <property type="entry name" value="GLE1-like"/>
    <property type="match status" value="1"/>
</dbReference>
<keyword evidence="3" id="KW-0813">Transport</keyword>
<dbReference type="EMBL" id="PEDP01000046">
    <property type="protein sequence ID" value="POS87982.1"/>
    <property type="molecule type" value="Genomic_DNA"/>
</dbReference>
<proteinExistence type="inferred from homology"/>
<dbReference type="InterPro" id="IPR012476">
    <property type="entry name" value="GLE1"/>
</dbReference>
<gene>
    <name evidence="12" type="ORF">EPUL_000228</name>
</gene>
<evidence type="ECO:0000256" key="3">
    <source>
        <dbReference type="ARBA" id="ARBA00022448"/>
    </source>
</evidence>
<comment type="caution">
    <text evidence="12">The sequence shown here is derived from an EMBL/GenBank/DDBJ whole genome shotgun (WGS) entry which is preliminary data.</text>
</comment>
<keyword evidence="7" id="KW-0906">Nuclear pore complex</keyword>
<name>A0A2S4Q124_9PEZI</name>
<comment type="similarity">
    <text evidence="2">Belongs to the GLE1 family.</text>
</comment>
<dbReference type="AlphaFoldDB" id="A0A2S4Q124"/>
<feature type="compositionally biased region" description="Basic and acidic residues" evidence="11">
    <location>
        <begin position="101"/>
        <end position="114"/>
    </location>
</feature>
<evidence type="ECO:0000256" key="1">
    <source>
        <dbReference type="ARBA" id="ARBA00004567"/>
    </source>
</evidence>
<keyword evidence="6" id="KW-0811">Translocation</keyword>
<evidence type="ECO:0000256" key="7">
    <source>
        <dbReference type="ARBA" id="ARBA00023132"/>
    </source>
</evidence>
<dbReference type="GO" id="GO:0031369">
    <property type="term" value="F:translation initiation factor binding"/>
    <property type="evidence" value="ECO:0007669"/>
    <property type="project" value="TreeGrafter"/>
</dbReference>
<evidence type="ECO:0000256" key="10">
    <source>
        <dbReference type="ARBA" id="ARBA00029983"/>
    </source>
</evidence>
<evidence type="ECO:0000313" key="12">
    <source>
        <dbReference type="EMBL" id="POS87982.1"/>
    </source>
</evidence>
<dbReference type="GO" id="GO:0005543">
    <property type="term" value="F:phospholipid binding"/>
    <property type="evidence" value="ECO:0007669"/>
    <property type="project" value="TreeGrafter"/>
</dbReference>
<dbReference type="GO" id="GO:0000822">
    <property type="term" value="F:inositol hexakisphosphate binding"/>
    <property type="evidence" value="ECO:0007669"/>
    <property type="project" value="TreeGrafter"/>
</dbReference>
<evidence type="ECO:0000256" key="6">
    <source>
        <dbReference type="ARBA" id="ARBA00023010"/>
    </source>
</evidence>
<dbReference type="GO" id="GO:0044614">
    <property type="term" value="C:nuclear pore cytoplasmic filaments"/>
    <property type="evidence" value="ECO:0007669"/>
    <property type="project" value="TreeGrafter"/>
</dbReference>
<dbReference type="InterPro" id="IPR038506">
    <property type="entry name" value="GLE1-like_sf"/>
</dbReference>
<accession>A0A2S4Q124</accession>
<evidence type="ECO:0000256" key="4">
    <source>
        <dbReference type="ARBA" id="ARBA00022816"/>
    </source>
</evidence>
<organism evidence="12 13">
    <name type="scientific">Erysiphe pulchra</name>
    <dbReference type="NCBI Taxonomy" id="225359"/>
    <lineage>
        <taxon>Eukaryota</taxon>
        <taxon>Fungi</taxon>
        <taxon>Dikarya</taxon>
        <taxon>Ascomycota</taxon>
        <taxon>Pezizomycotina</taxon>
        <taxon>Leotiomycetes</taxon>
        <taxon>Erysiphales</taxon>
        <taxon>Erysiphaceae</taxon>
        <taxon>Erysiphe</taxon>
    </lineage>
</organism>